<evidence type="ECO:0000256" key="1">
    <source>
        <dbReference type="ARBA" id="ARBA00022676"/>
    </source>
</evidence>
<comment type="caution">
    <text evidence="4">The sequence shown here is derived from an EMBL/GenBank/DDBJ whole genome shotgun (WGS) entry which is preliminary data.</text>
</comment>
<dbReference type="SUPFAM" id="SSF53448">
    <property type="entry name" value="Nucleotide-diphospho-sugar transferases"/>
    <property type="match status" value="1"/>
</dbReference>
<feature type="domain" description="Glycosyltransferase 2-like" evidence="3">
    <location>
        <begin position="7"/>
        <end position="135"/>
    </location>
</feature>
<dbReference type="PATRIC" id="fig|1235802.3.peg.3069"/>
<accession>N2AL54</accession>
<dbReference type="STRING" id="1235802.C823_02903"/>
<dbReference type="eggNOG" id="COG1216">
    <property type="taxonomic scope" value="Bacteria"/>
</dbReference>
<evidence type="ECO:0000313" key="4">
    <source>
        <dbReference type="EMBL" id="EMZ25154.1"/>
    </source>
</evidence>
<keyword evidence="2" id="KW-0808">Transferase</keyword>
<name>N2AL54_9FIRM</name>
<sequence length="361" mass="42744">MSKIKVSVIVPVYNAGQYLRECMDSLVCQTLEEIEIICVNDGSADNSADLLQEYAQRDKRVRVIHKKNSGYGHTMNVGIDAAKGEYIGIVEPDDYVRQDMYGRLYELAKKLESDIVKADFTRFWGSGHVRKKEYCPLSKDRAYYGRVVCPARQPEIFRFLMNTWTGIYRREFLERQQIRHHETPGAAFQDLGFWFQTFCLAERVYFHKESLYRYRMDNQNSSVNSRKKVYAVFEEYAFIRSFLEKRPELKKKYLPVCVWKKYHDCQFTAVRIGEEYRKEFLIKFAQDFCRINAAGELSQMYFTAGDWRRLHGIMAAPEKYAAGFWLHSIGYQLGYYRQQYGTMRTVKKAIQKIIRYKKNDE</sequence>
<dbReference type="OrthoDB" id="1771649at2"/>
<evidence type="ECO:0000259" key="3">
    <source>
        <dbReference type="Pfam" id="PF00535"/>
    </source>
</evidence>
<dbReference type="Proteomes" id="UP000012589">
    <property type="component" value="Unassembled WGS sequence"/>
</dbReference>
<dbReference type="PANTHER" id="PTHR22916:SF51">
    <property type="entry name" value="GLYCOSYLTRANSFERASE EPSH-RELATED"/>
    <property type="match status" value="1"/>
</dbReference>
<dbReference type="GO" id="GO:0016757">
    <property type="term" value="F:glycosyltransferase activity"/>
    <property type="evidence" value="ECO:0007669"/>
    <property type="project" value="UniProtKB-KW"/>
</dbReference>
<gene>
    <name evidence="4" type="ORF">C823_02903</name>
</gene>
<evidence type="ECO:0000313" key="5">
    <source>
        <dbReference type="Proteomes" id="UP000012589"/>
    </source>
</evidence>
<dbReference type="Pfam" id="PF00535">
    <property type="entry name" value="Glycos_transf_2"/>
    <property type="match status" value="1"/>
</dbReference>
<keyword evidence="5" id="KW-1185">Reference proteome</keyword>
<dbReference type="CDD" id="cd00761">
    <property type="entry name" value="Glyco_tranf_GTA_type"/>
    <property type="match status" value="1"/>
</dbReference>
<dbReference type="EMBL" id="AQFT01000090">
    <property type="protein sequence ID" value="EMZ25154.1"/>
    <property type="molecule type" value="Genomic_DNA"/>
</dbReference>
<reference evidence="4 5" key="1">
    <citation type="journal article" date="2014" name="Genome Announc.">
        <title>Draft genome sequences of the altered schaedler flora, a defined bacterial community from gnotobiotic mice.</title>
        <authorList>
            <person name="Wannemuehler M.J."/>
            <person name="Overstreet A.M."/>
            <person name="Ward D.V."/>
            <person name="Phillips G.J."/>
        </authorList>
    </citation>
    <scope>NUCLEOTIDE SEQUENCE [LARGE SCALE GENOMIC DNA]</scope>
    <source>
        <strain evidence="4 5">ASF492</strain>
    </source>
</reference>
<dbReference type="InterPro" id="IPR001173">
    <property type="entry name" value="Glyco_trans_2-like"/>
</dbReference>
<dbReference type="AlphaFoldDB" id="N2AL54"/>
<keyword evidence="1" id="KW-0328">Glycosyltransferase</keyword>
<protein>
    <recommendedName>
        <fullName evidence="3">Glycosyltransferase 2-like domain-containing protein</fullName>
    </recommendedName>
</protein>
<dbReference type="InterPro" id="IPR029044">
    <property type="entry name" value="Nucleotide-diphossugar_trans"/>
</dbReference>
<organism evidence="4 5">
    <name type="scientific">Eubacterium plexicaudatum ASF492</name>
    <dbReference type="NCBI Taxonomy" id="1235802"/>
    <lineage>
        <taxon>Bacteria</taxon>
        <taxon>Bacillati</taxon>
        <taxon>Bacillota</taxon>
        <taxon>Clostridia</taxon>
        <taxon>Eubacteriales</taxon>
        <taxon>Eubacteriaceae</taxon>
        <taxon>Eubacterium</taxon>
    </lineage>
</organism>
<dbReference type="PANTHER" id="PTHR22916">
    <property type="entry name" value="GLYCOSYLTRANSFERASE"/>
    <property type="match status" value="1"/>
</dbReference>
<dbReference type="Gene3D" id="3.90.550.10">
    <property type="entry name" value="Spore Coat Polysaccharide Biosynthesis Protein SpsA, Chain A"/>
    <property type="match status" value="1"/>
</dbReference>
<evidence type="ECO:0000256" key="2">
    <source>
        <dbReference type="ARBA" id="ARBA00022679"/>
    </source>
</evidence>
<proteinExistence type="predicted"/>
<dbReference type="HOGENOM" id="CLU_025996_25_3_9"/>